<dbReference type="GO" id="GO:0016614">
    <property type="term" value="F:oxidoreductase activity, acting on CH-OH group of donors"/>
    <property type="evidence" value="ECO:0007669"/>
    <property type="project" value="UniProtKB-ARBA"/>
</dbReference>
<dbReference type="VEuPathDB" id="FungiDB:CH63R_11150"/>
<dbReference type="GeneID" id="28870231"/>
<comment type="similarity">
    <text evidence="1">Belongs to the short-chain dehydrogenases/reductases (SDR) family.</text>
</comment>
<name>A0A1B7XXF1_COLHI</name>
<reference evidence="4" key="1">
    <citation type="journal article" date="2017" name="BMC Genomics">
        <title>Gapless genome assembly of Colletotrichum higginsianum reveals chromosome structure and association of transposable elements with secondary metabolite gene clusters.</title>
        <authorList>
            <person name="Dallery J.-F."/>
            <person name="Lapalu N."/>
            <person name="Zampounis A."/>
            <person name="Pigne S."/>
            <person name="Luyten I."/>
            <person name="Amselem J."/>
            <person name="Wittenberg A.H.J."/>
            <person name="Zhou S."/>
            <person name="de Queiroz M.V."/>
            <person name="Robin G.P."/>
            <person name="Auger A."/>
            <person name="Hainaut M."/>
            <person name="Henrissat B."/>
            <person name="Kim K.-T."/>
            <person name="Lee Y.-H."/>
            <person name="Lespinet O."/>
            <person name="Schwartz D.C."/>
            <person name="Thon M.R."/>
            <person name="O'Connell R.J."/>
        </authorList>
    </citation>
    <scope>NUCLEOTIDE SEQUENCE [LARGE SCALE GENOMIC DNA]</scope>
    <source>
        <strain evidence="4">IMI 349063</strain>
    </source>
</reference>
<dbReference type="KEGG" id="chig:CH63R_11150"/>
<sequence length="275" mass="29233">MSNVPSSSEPWSLKGKTAIITGGSRGIGSRTAAYFVRKGLSNLAITYVSNKAAANKTLEQCRKLGIKNTIAIQADATDSTVGPRVIKEVLSGLNVTTIDILVNNAVIPNDRTRDLKTLQAEDFNELMVGNVYFPVSLTVAFIEHAPKYGGRVINLSSMAGKTGNPEAFATYGATKAALESFTRSFADSFSLKTGITFNSISVGPTETEALQGAREDYAGEYIKEQIKLITAAPRSGSVDDIAYIIGFLASEEGRWVNGALIPANGGHKMTLALFG</sequence>
<dbReference type="OrthoDB" id="47007at2759"/>
<gene>
    <name evidence="3" type="ORF">CH63R_11150</name>
</gene>
<dbReference type="InterPro" id="IPR036291">
    <property type="entry name" value="NAD(P)-bd_dom_sf"/>
</dbReference>
<dbReference type="Pfam" id="PF13561">
    <property type="entry name" value="adh_short_C2"/>
    <property type="match status" value="1"/>
</dbReference>
<keyword evidence="4" id="KW-1185">Reference proteome</keyword>
<proteinExistence type="inferred from homology"/>
<dbReference type="Gene3D" id="3.40.50.720">
    <property type="entry name" value="NAD(P)-binding Rossmann-like Domain"/>
    <property type="match status" value="1"/>
</dbReference>
<dbReference type="PANTHER" id="PTHR48107">
    <property type="entry name" value="NADPH-DEPENDENT ALDEHYDE REDUCTASE-LIKE PROTEIN, CHLOROPLASTIC-RELATED"/>
    <property type="match status" value="1"/>
</dbReference>
<dbReference type="PRINTS" id="PR00080">
    <property type="entry name" value="SDRFAMILY"/>
</dbReference>
<dbReference type="SUPFAM" id="SSF51735">
    <property type="entry name" value="NAD(P)-binding Rossmann-fold domains"/>
    <property type="match status" value="1"/>
</dbReference>
<keyword evidence="2" id="KW-0560">Oxidoreductase</keyword>
<accession>A0A1B7XXF1</accession>
<dbReference type="PRINTS" id="PR00081">
    <property type="entry name" value="GDHRDH"/>
</dbReference>
<evidence type="ECO:0000313" key="4">
    <source>
        <dbReference type="Proteomes" id="UP000092177"/>
    </source>
</evidence>
<comment type="caution">
    <text evidence="3">The sequence shown here is derived from an EMBL/GenBank/DDBJ whole genome shotgun (WGS) entry which is preliminary data.</text>
</comment>
<dbReference type="AlphaFoldDB" id="A0A1B7XXF1"/>
<evidence type="ECO:0000313" key="3">
    <source>
        <dbReference type="EMBL" id="OBR04447.1"/>
    </source>
</evidence>
<dbReference type="RefSeq" id="XP_018152965.1">
    <property type="nucleotide sequence ID" value="XM_018306124.1"/>
</dbReference>
<evidence type="ECO:0000256" key="2">
    <source>
        <dbReference type="ARBA" id="ARBA00023002"/>
    </source>
</evidence>
<organism evidence="3 4">
    <name type="scientific">Colletotrichum higginsianum (strain IMI 349063)</name>
    <name type="common">Crucifer anthracnose fungus</name>
    <dbReference type="NCBI Taxonomy" id="759273"/>
    <lineage>
        <taxon>Eukaryota</taxon>
        <taxon>Fungi</taxon>
        <taxon>Dikarya</taxon>
        <taxon>Ascomycota</taxon>
        <taxon>Pezizomycotina</taxon>
        <taxon>Sordariomycetes</taxon>
        <taxon>Hypocreomycetidae</taxon>
        <taxon>Glomerellales</taxon>
        <taxon>Glomerellaceae</taxon>
        <taxon>Colletotrichum</taxon>
        <taxon>Colletotrichum destructivum species complex</taxon>
    </lineage>
</organism>
<dbReference type="Proteomes" id="UP000092177">
    <property type="component" value="Chromosome 8"/>
</dbReference>
<dbReference type="EMBL" id="LTAN01000008">
    <property type="protein sequence ID" value="OBR04447.1"/>
    <property type="molecule type" value="Genomic_DNA"/>
</dbReference>
<protein>
    <submittedName>
        <fullName evidence="3">3-oxoacyl-[acyl-carrier-protein] reductase</fullName>
    </submittedName>
</protein>
<evidence type="ECO:0000256" key="1">
    <source>
        <dbReference type="ARBA" id="ARBA00006484"/>
    </source>
</evidence>
<dbReference type="InterPro" id="IPR002347">
    <property type="entry name" value="SDR_fam"/>
</dbReference>